<dbReference type="Proteomes" id="UP001207930">
    <property type="component" value="Unassembled WGS sequence"/>
</dbReference>
<proteinExistence type="predicted"/>
<dbReference type="EMBL" id="JAPDDS010000002">
    <property type="protein sequence ID" value="MCW1883987.1"/>
    <property type="molecule type" value="Genomic_DNA"/>
</dbReference>
<evidence type="ECO:0000313" key="1">
    <source>
        <dbReference type="EMBL" id="MCW1883987.1"/>
    </source>
</evidence>
<keyword evidence="2" id="KW-1185">Reference proteome</keyword>
<sequence length="109" mass="11972">MDPIPPILPGHRLRDLMDQAPMICAAAKAQAISDAQSCKADTPVTHAYLALMHCQRVVELTRVSDRARESFPPEVVADMAAMNHSAREVFAYLIHQLDIAVFPATPAEH</sequence>
<protein>
    <submittedName>
        <fullName evidence="1">Uncharacterized protein</fullName>
    </submittedName>
</protein>
<organism evidence="1 2">
    <name type="scientific">Luteolibacter flavescens</name>
    <dbReference type="NCBI Taxonomy" id="1859460"/>
    <lineage>
        <taxon>Bacteria</taxon>
        <taxon>Pseudomonadati</taxon>
        <taxon>Verrucomicrobiota</taxon>
        <taxon>Verrucomicrobiia</taxon>
        <taxon>Verrucomicrobiales</taxon>
        <taxon>Verrucomicrobiaceae</taxon>
        <taxon>Luteolibacter</taxon>
    </lineage>
</organism>
<dbReference type="RefSeq" id="WP_264499946.1">
    <property type="nucleotide sequence ID" value="NZ_JAPDDS010000002.1"/>
</dbReference>
<evidence type="ECO:0000313" key="2">
    <source>
        <dbReference type="Proteomes" id="UP001207930"/>
    </source>
</evidence>
<name>A0ABT3FKK7_9BACT</name>
<reference evidence="1 2" key="1">
    <citation type="submission" date="2022-10" db="EMBL/GenBank/DDBJ databases">
        <title>Luteolibacter flavescens strain MCCC 1K03193, whole genome shotgun sequencing project.</title>
        <authorList>
            <person name="Zhao G."/>
            <person name="Shen L."/>
        </authorList>
    </citation>
    <scope>NUCLEOTIDE SEQUENCE [LARGE SCALE GENOMIC DNA]</scope>
    <source>
        <strain evidence="1 2">MCCC 1K03193</strain>
    </source>
</reference>
<comment type="caution">
    <text evidence="1">The sequence shown here is derived from an EMBL/GenBank/DDBJ whole genome shotgun (WGS) entry which is preliminary data.</text>
</comment>
<accession>A0ABT3FKK7</accession>
<gene>
    <name evidence="1" type="ORF">OKA04_04555</name>
</gene>